<organism evidence="8 9">
    <name type="scientific">Candidatus Synechococcus spongiarum LMB bulk15M</name>
    <dbReference type="NCBI Taxonomy" id="1943582"/>
    <lineage>
        <taxon>Bacteria</taxon>
        <taxon>Bacillati</taxon>
        <taxon>Cyanobacteriota</taxon>
        <taxon>Cyanophyceae</taxon>
        <taxon>Synechococcales</taxon>
        <taxon>Synechococcaceae</taxon>
        <taxon>Synechococcus</taxon>
    </lineage>
</organism>
<dbReference type="GO" id="GO:0009522">
    <property type="term" value="C:photosystem I"/>
    <property type="evidence" value="ECO:0007669"/>
    <property type="project" value="UniProtKB-KW"/>
</dbReference>
<evidence type="ECO:0000256" key="3">
    <source>
        <dbReference type="ARBA" id="ARBA00022836"/>
    </source>
</evidence>
<dbReference type="GO" id="GO:0015979">
    <property type="term" value="P:photosynthesis"/>
    <property type="evidence" value="ECO:0007669"/>
    <property type="project" value="UniProtKB-UniRule"/>
</dbReference>
<feature type="transmembrane region" description="Helical" evidence="7">
    <location>
        <begin position="20"/>
        <end position="41"/>
    </location>
</feature>
<accession>A0A1T1D2J0</accession>
<gene>
    <name evidence="7" type="primary">psaM</name>
    <name evidence="8" type="ORF">BV61_01700</name>
</gene>
<dbReference type="Proteomes" id="UP000242636">
    <property type="component" value="Unassembled WGS sequence"/>
</dbReference>
<evidence type="ECO:0000256" key="5">
    <source>
        <dbReference type="ARBA" id="ARBA00023078"/>
    </source>
</evidence>
<dbReference type="GO" id="GO:0031676">
    <property type="term" value="C:plasma membrane-derived thylakoid membrane"/>
    <property type="evidence" value="ECO:0007669"/>
    <property type="project" value="UniProtKB-SubCell"/>
</dbReference>
<keyword evidence="4 7" id="KW-1133">Transmembrane helix</keyword>
<keyword evidence="6 7" id="KW-0472">Membrane</keyword>
<dbReference type="InterPro" id="IPR010010">
    <property type="entry name" value="PSI_PsaM"/>
</dbReference>
<dbReference type="SUPFAM" id="SSF81548">
    <property type="entry name" value="Subunit XII of photosystem I reaction centre, PsaM"/>
    <property type="match status" value="1"/>
</dbReference>
<comment type="similarity">
    <text evidence="7">Belongs to the PsaM family.</text>
</comment>
<comment type="caution">
    <text evidence="8">The sequence shown here is derived from an EMBL/GenBank/DDBJ whole genome shotgun (WGS) entry which is preliminary data.</text>
</comment>
<dbReference type="AlphaFoldDB" id="A0A1T1D2J0"/>
<dbReference type="EMBL" id="MWLD01000018">
    <property type="protein sequence ID" value="OOV35010.1"/>
    <property type="molecule type" value="Genomic_DNA"/>
</dbReference>
<dbReference type="HAMAP" id="MF_00828">
    <property type="entry name" value="PSI_PsaM"/>
    <property type="match status" value="1"/>
</dbReference>
<evidence type="ECO:0000256" key="1">
    <source>
        <dbReference type="ARBA" id="ARBA00022531"/>
    </source>
</evidence>
<evidence type="ECO:0000256" key="6">
    <source>
        <dbReference type="ARBA" id="ARBA00023136"/>
    </source>
</evidence>
<evidence type="ECO:0000256" key="4">
    <source>
        <dbReference type="ARBA" id="ARBA00022989"/>
    </source>
</evidence>
<dbReference type="InterPro" id="IPR037279">
    <property type="entry name" value="PSI_PsaM_sf"/>
</dbReference>
<keyword evidence="1 7" id="KW-0602">Photosynthesis</keyword>
<evidence type="ECO:0000256" key="2">
    <source>
        <dbReference type="ARBA" id="ARBA00022692"/>
    </source>
</evidence>
<keyword evidence="9" id="KW-1185">Reference proteome</keyword>
<keyword evidence="5 7" id="KW-0793">Thylakoid</keyword>
<evidence type="ECO:0000313" key="9">
    <source>
        <dbReference type="Proteomes" id="UP000242636"/>
    </source>
</evidence>
<protein>
    <recommendedName>
        <fullName evidence="7">Photosystem I reaction center subunit XII</fullName>
    </recommendedName>
    <alternativeName>
        <fullName evidence="7">PSI-M</fullName>
    </alternativeName>
</protein>
<keyword evidence="3 7" id="KW-0603">Photosystem I</keyword>
<reference evidence="8 9" key="1">
    <citation type="submission" date="2017-02" db="EMBL/GenBank/DDBJ databases">
        <title>Draft Genome Sequences of 'Candidatus Synechococcus spongiarum', Cyanobacterial Symbionts of the Mediterranean Sponge Aplysina aerophoba from two locations.</title>
        <authorList>
            <person name="Slaby B.M."/>
            <person name="Hentschel U."/>
        </authorList>
    </citation>
    <scope>NUCLEOTIDE SEQUENCE [LARGE SCALE GENOMIC DNA]</scope>
    <source>
        <strain evidence="8">LMB bulk15M</strain>
    </source>
</reference>
<name>A0A1T1D2J0_9SYNE</name>
<dbReference type="NCBIfam" id="TIGR03053">
    <property type="entry name" value="PS_I_psaM"/>
    <property type="match status" value="1"/>
</dbReference>
<dbReference type="Pfam" id="PF07465">
    <property type="entry name" value="PsaM"/>
    <property type="match status" value="1"/>
</dbReference>
<sequence length="43" mass="4676">MSENKRAFNSSLSVDQTQVFIALVVALHAAVLAVRLSVALYRS</sequence>
<keyword evidence="2 7" id="KW-0812">Transmembrane</keyword>
<proteinExistence type="inferred from homology"/>
<evidence type="ECO:0000313" key="8">
    <source>
        <dbReference type="EMBL" id="OOV35010.1"/>
    </source>
</evidence>
<evidence type="ECO:0000256" key="7">
    <source>
        <dbReference type="HAMAP-Rule" id="MF_00828"/>
    </source>
</evidence>
<comment type="subcellular location">
    <subcellularLocation>
        <location evidence="7">Cellular thylakoid membrane</location>
        <topology evidence="7">Single-pass membrane protein</topology>
    </subcellularLocation>
</comment>